<dbReference type="CDD" id="cd24079">
    <property type="entry name" value="ASKHA_NBD_PG1100-like"/>
    <property type="match status" value="1"/>
</dbReference>
<reference evidence="2" key="1">
    <citation type="submission" date="2016-10" db="EMBL/GenBank/DDBJ databases">
        <authorList>
            <person name="Varghese N."/>
            <person name="Submissions S."/>
        </authorList>
    </citation>
    <scope>NUCLEOTIDE SEQUENCE [LARGE SCALE GENOMIC DNA]</scope>
    <source>
        <strain evidence="2">Gh-67</strain>
    </source>
</reference>
<proteinExistence type="predicted"/>
<protein>
    <recommendedName>
        <fullName evidence="3">BadF-type ATPase</fullName>
    </recommendedName>
</protein>
<dbReference type="RefSeq" id="WP_091175142.1">
    <property type="nucleotide sequence ID" value="NZ_CP071878.2"/>
</dbReference>
<evidence type="ECO:0000313" key="2">
    <source>
        <dbReference type="Proteomes" id="UP000199705"/>
    </source>
</evidence>
<accession>A0A1G8KV06</accession>
<evidence type="ECO:0008006" key="3">
    <source>
        <dbReference type="Google" id="ProtNLM"/>
    </source>
</evidence>
<dbReference type="Gene3D" id="1.10.720.160">
    <property type="match status" value="1"/>
</dbReference>
<dbReference type="GO" id="GO:0045127">
    <property type="term" value="F:N-acetylglucosamine kinase activity"/>
    <property type="evidence" value="ECO:0007669"/>
    <property type="project" value="InterPro"/>
</dbReference>
<dbReference type="Proteomes" id="UP000199705">
    <property type="component" value="Unassembled WGS sequence"/>
</dbReference>
<dbReference type="PANTHER" id="PTHR12862">
    <property type="entry name" value="BADF TYPE ATPASE DOMAIN-CONTAINING PROTEIN"/>
    <property type="match status" value="1"/>
</dbReference>
<sequence length="282" mass="32096">MIAVVYSGSYFAHWRLTDKGRTVASFKTNGINPYFNDEKHILQLLNKNINLIHHAEVIRRIYFFGAGASSDERKKIVHSAFSTFFKFGKVSVEHDIAGAAIACCKNEPGIVSICGSGTNAAWYDGRRVWPNNYGLGYILADEGSGNWLGRQLIKEFMNDTLPLSIRKKFIHKYDADRKNLLEKVYRQKQPALFLSSFTDFYLDNKNDHHLQNVIKKGFSKLISTYLLPLYQQHPGTSVHFAGSVAFNFQEHLYEAAAEADLQITNIIKEPINNLLTYYSSKN</sequence>
<dbReference type="AlphaFoldDB" id="A0A1G8KV06"/>
<keyword evidence="2" id="KW-1185">Reference proteome</keyword>
<name>A0A1G8KV06_9SPHI</name>
<dbReference type="PANTHER" id="PTHR12862:SF0">
    <property type="entry name" value="N-ACETYL-D-GLUCOSAMINE KINASE"/>
    <property type="match status" value="1"/>
</dbReference>
<dbReference type="SUPFAM" id="SSF53067">
    <property type="entry name" value="Actin-like ATPase domain"/>
    <property type="match status" value="2"/>
</dbReference>
<organism evidence="1 2">
    <name type="scientific">Mucilaginibacter gossypii</name>
    <dbReference type="NCBI Taxonomy" id="551996"/>
    <lineage>
        <taxon>Bacteria</taxon>
        <taxon>Pseudomonadati</taxon>
        <taxon>Bacteroidota</taxon>
        <taxon>Sphingobacteriia</taxon>
        <taxon>Sphingobacteriales</taxon>
        <taxon>Sphingobacteriaceae</taxon>
        <taxon>Mucilaginibacter</taxon>
    </lineage>
</organism>
<dbReference type="EMBL" id="FNCG01000021">
    <property type="protein sequence ID" value="SDI47345.1"/>
    <property type="molecule type" value="Genomic_DNA"/>
</dbReference>
<dbReference type="InterPro" id="IPR039758">
    <property type="entry name" value="NAGK-like"/>
</dbReference>
<gene>
    <name evidence="1" type="ORF">SAMN05192573_12190</name>
</gene>
<dbReference type="STRING" id="551996.SAMN05192573_12190"/>
<dbReference type="InterPro" id="IPR043129">
    <property type="entry name" value="ATPase_NBD"/>
</dbReference>
<evidence type="ECO:0000313" key="1">
    <source>
        <dbReference type="EMBL" id="SDI47345.1"/>
    </source>
</evidence>
<dbReference type="Gene3D" id="3.30.420.40">
    <property type="match status" value="2"/>
</dbReference>